<keyword evidence="6" id="KW-1185">Reference proteome</keyword>
<keyword evidence="2" id="KW-0521">NADP</keyword>
<evidence type="ECO:0000313" key="6">
    <source>
        <dbReference type="Proteomes" id="UP001596201"/>
    </source>
</evidence>
<accession>A0ABD5RGX9</accession>
<keyword evidence="3" id="KW-0560">Oxidoreductase</keyword>
<evidence type="ECO:0000256" key="3">
    <source>
        <dbReference type="ARBA" id="ARBA00023002"/>
    </source>
</evidence>
<dbReference type="PRINTS" id="PR00069">
    <property type="entry name" value="ALDKETRDTASE"/>
</dbReference>
<dbReference type="RefSeq" id="WP_227231155.1">
    <property type="nucleotide sequence ID" value="NZ_JAJCVJ010000003.1"/>
</dbReference>
<dbReference type="InterPro" id="IPR036812">
    <property type="entry name" value="NAD(P)_OxRdtase_dom_sf"/>
</dbReference>
<gene>
    <name evidence="5" type="ORF">ACFPJ5_19400</name>
</gene>
<feature type="domain" description="NADP-dependent oxidoreductase" evidence="4">
    <location>
        <begin position="23"/>
        <end position="251"/>
    </location>
</feature>
<protein>
    <submittedName>
        <fullName evidence="5">Aldo/keto reductase</fullName>
    </submittedName>
</protein>
<comment type="caution">
    <text evidence="5">The sequence shown here is derived from an EMBL/GenBank/DDBJ whole genome shotgun (WGS) entry which is preliminary data.</text>
</comment>
<organism evidence="5 6">
    <name type="scientific">Salinirubrum litoreum</name>
    <dbReference type="NCBI Taxonomy" id="1126234"/>
    <lineage>
        <taxon>Archaea</taxon>
        <taxon>Methanobacteriati</taxon>
        <taxon>Methanobacteriota</taxon>
        <taxon>Stenosarchaea group</taxon>
        <taxon>Halobacteria</taxon>
        <taxon>Halobacteriales</taxon>
        <taxon>Haloferacaceae</taxon>
        <taxon>Salinirubrum</taxon>
    </lineage>
</organism>
<dbReference type="Gene3D" id="3.20.20.100">
    <property type="entry name" value="NADP-dependent oxidoreductase domain"/>
    <property type="match status" value="1"/>
</dbReference>
<proteinExistence type="inferred from homology"/>
<sequence>MTGLELPPIGYGTSGDETDAVWTDSVAAALDAGYRHVDTAQMYENEAQVGAGIRQSSVDRSEVVLATKVHPTNLAPDDVRRTTRESLDRLGVDSVDMLYVHWPARAYDPETTLPAFDALHDEGLVDHVCLSNFTPALLDEARSILDAPVAAHQVECHPLLPQRELRAYAEQHGHRLVAYSPLGRGQILDHPVLAEVAAKHDVSTAQVCLAWAVAHDIVPIPKATGTHITENLAATSLSLDTADLAAIDSIEERQRVIDPDIGPWNRE</sequence>
<dbReference type="InterPro" id="IPR023210">
    <property type="entry name" value="NADP_OxRdtase_dom"/>
</dbReference>
<evidence type="ECO:0000259" key="4">
    <source>
        <dbReference type="Pfam" id="PF00248"/>
    </source>
</evidence>
<dbReference type="InterPro" id="IPR018170">
    <property type="entry name" value="Aldo/ket_reductase_CS"/>
</dbReference>
<dbReference type="Proteomes" id="UP001596201">
    <property type="component" value="Unassembled WGS sequence"/>
</dbReference>
<dbReference type="PANTHER" id="PTHR43827">
    <property type="entry name" value="2,5-DIKETO-D-GLUCONIC ACID REDUCTASE"/>
    <property type="match status" value="1"/>
</dbReference>
<dbReference type="PANTHER" id="PTHR43827:SF3">
    <property type="entry name" value="NADP-DEPENDENT OXIDOREDUCTASE DOMAIN-CONTAINING PROTEIN"/>
    <property type="match status" value="1"/>
</dbReference>
<dbReference type="PROSITE" id="PS00798">
    <property type="entry name" value="ALDOKETO_REDUCTASE_1"/>
    <property type="match status" value="1"/>
</dbReference>
<dbReference type="SUPFAM" id="SSF51430">
    <property type="entry name" value="NAD(P)-linked oxidoreductase"/>
    <property type="match status" value="1"/>
</dbReference>
<evidence type="ECO:0000313" key="5">
    <source>
        <dbReference type="EMBL" id="MFC5369100.1"/>
    </source>
</evidence>
<dbReference type="Pfam" id="PF00248">
    <property type="entry name" value="Aldo_ket_red"/>
    <property type="match status" value="1"/>
</dbReference>
<name>A0ABD5RGX9_9EURY</name>
<dbReference type="GO" id="GO:0016616">
    <property type="term" value="F:oxidoreductase activity, acting on the CH-OH group of donors, NAD or NADP as acceptor"/>
    <property type="evidence" value="ECO:0007669"/>
    <property type="project" value="UniProtKB-ARBA"/>
</dbReference>
<dbReference type="EMBL" id="JBHSKX010000004">
    <property type="protein sequence ID" value="MFC5369100.1"/>
    <property type="molecule type" value="Genomic_DNA"/>
</dbReference>
<reference evidence="5 6" key="1">
    <citation type="journal article" date="2019" name="Int. J. Syst. Evol. Microbiol.">
        <title>The Global Catalogue of Microorganisms (GCM) 10K type strain sequencing project: providing services to taxonomists for standard genome sequencing and annotation.</title>
        <authorList>
            <consortium name="The Broad Institute Genomics Platform"/>
            <consortium name="The Broad Institute Genome Sequencing Center for Infectious Disease"/>
            <person name="Wu L."/>
            <person name="Ma J."/>
        </authorList>
    </citation>
    <scope>NUCLEOTIDE SEQUENCE [LARGE SCALE GENOMIC DNA]</scope>
    <source>
        <strain evidence="5 6">CGMCC 1.12237</strain>
    </source>
</reference>
<evidence type="ECO:0000256" key="2">
    <source>
        <dbReference type="ARBA" id="ARBA00022857"/>
    </source>
</evidence>
<evidence type="ECO:0000256" key="1">
    <source>
        <dbReference type="ARBA" id="ARBA00007905"/>
    </source>
</evidence>
<dbReference type="InterPro" id="IPR020471">
    <property type="entry name" value="AKR"/>
</dbReference>
<comment type="similarity">
    <text evidence="1">Belongs to the aldo/keto reductase family.</text>
</comment>
<dbReference type="PIRSF" id="PIRSF000097">
    <property type="entry name" value="AKR"/>
    <property type="match status" value="1"/>
</dbReference>
<dbReference type="AlphaFoldDB" id="A0ABD5RGX9"/>